<dbReference type="EMBL" id="CP025628">
    <property type="protein sequence ID" value="AWD32702.1"/>
    <property type="molecule type" value="Genomic_DNA"/>
</dbReference>
<evidence type="ECO:0000313" key="11">
    <source>
        <dbReference type="EMBL" id="AWD32702.1"/>
    </source>
</evidence>
<organism evidence="11 12">
    <name type="scientific">Candidatus Kinetoplastidibacterium kentomonadis</name>
    <dbReference type="NCBI Taxonomy" id="1576550"/>
    <lineage>
        <taxon>Bacteria</taxon>
        <taxon>Pseudomonadati</taxon>
        <taxon>Pseudomonadota</taxon>
        <taxon>Betaproteobacteria</taxon>
        <taxon>Candidatus Kinetoplastidibacterium</taxon>
    </lineage>
</organism>
<dbReference type="InterPro" id="IPR013785">
    <property type="entry name" value="Aldolase_TIM"/>
</dbReference>
<gene>
    <name evidence="11" type="primary">thiE_2</name>
    <name evidence="9" type="synonym">thiE</name>
    <name evidence="11" type="ORF">CKSOR_00602</name>
</gene>
<dbReference type="GO" id="GO:0009228">
    <property type="term" value="P:thiamine biosynthetic process"/>
    <property type="evidence" value="ECO:0007669"/>
    <property type="project" value="UniProtKB-KW"/>
</dbReference>
<dbReference type="InterPro" id="IPR034291">
    <property type="entry name" value="TMP_synthase"/>
</dbReference>
<dbReference type="InterPro" id="IPR022998">
    <property type="entry name" value="ThiamineP_synth_TenI"/>
</dbReference>
<evidence type="ECO:0000256" key="1">
    <source>
        <dbReference type="ARBA" id="ARBA00005165"/>
    </source>
</evidence>
<reference evidence="11 12" key="1">
    <citation type="journal article" date="2018" name="Parasitology">
        <title>The reduced genome of Candidatus Kinetoplastibacterium sorsogonicusi, the endosymbiont of Kentomonas sorsogonicus (Trypanosomatidae): loss of the haem-synthesis pathway.</title>
        <authorList>
            <person name="Silva F.M."/>
            <person name="Kostygov A.Y."/>
            <person name="Spodareva V.V."/>
            <person name="Butenko A."/>
            <person name="Tossou R."/>
            <person name="Lukes J."/>
            <person name="Yurchenko V."/>
            <person name="Alves J.M.P."/>
        </authorList>
    </citation>
    <scope>NUCLEOTIDE SEQUENCE [LARGE SCALE GENOMIC DNA]</scope>
    <source>
        <strain evidence="11 12">MF-08</strain>
    </source>
</reference>
<comment type="catalytic activity">
    <reaction evidence="6 9">
        <text>4-methyl-5-(2-phosphooxyethyl)-thiazole + 4-amino-2-methyl-5-(diphosphooxymethyl)pyrimidine + H(+) = thiamine phosphate + diphosphate</text>
        <dbReference type="Rhea" id="RHEA:22328"/>
        <dbReference type="ChEBI" id="CHEBI:15378"/>
        <dbReference type="ChEBI" id="CHEBI:33019"/>
        <dbReference type="ChEBI" id="CHEBI:37575"/>
        <dbReference type="ChEBI" id="CHEBI:57841"/>
        <dbReference type="ChEBI" id="CHEBI:58296"/>
        <dbReference type="EC" id="2.5.1.3"/>
    </reaction>
</comment>
<comment type="function">
    <text evidence="9">Condenses 4-methyl-5-(beta-hydroxyethyl)thiazole monophosphate (THZ-P) and 2-methyl-4-amino-5-hydroxymethyl pyrimidine pyrophosphate (HMP-PP) to form thiamine monophosphate (TMP).</text>
</comment>
<dbReference type="OrthoDB" id="9810880at2"/>
<dbReference type="PANTHER" id="PTHR20857">
    <property type="entry name" value="THIAMINE-PHOSPHATE PYROPHOSPHORYLASE"/>
    <property type="match status" value="1"/>
</dbReference>
<keyword evidence="12" id="KW-1185">Reference proteome</keyword>
<keyword evidence="4 9" id="KW-0460">Magnesium</keyword>
<dbReference type="HAMAP" id="MF_00097">
    <property type="entry name" value="TMP_synthase"/>
    <property type="match status" value="1"/>
</dbReference>
<protein>
    <recommendedName>
        <fullName evidence="9">Thiamine-phosphate synthase</fullName>
        <shortName evidence="9">TP synthase</shortName>
        <shortName evidence="9">TPS</shortName>
        <ecNumber evidence="9">2.5.1.3</ecNumber>
    </recommendedName>
    <alternativeName>
        <fullName evidence="9">Thiamine-phosphate pyrophosphorylase</fullName>
        <shortName evidence="9">TMP pyrophosphorylase</shortName>
        <shortName evidence="9">TMP-PPase</shortName>
    </alternativeName>
</protein>
<dbReference type="RefSeq" id="WP_108674099.1">
    <property type="nucleotide sequence ID" value="NZ_CP025628.1"/>
</dbReference>
<feature type="binding site" evidence="9">
    <location>
        <position position="71"/>
    </location>
    <ligand>
        <name>4-amino-2-methyl-5-(diphosphooxymethyl)pyrimidine</name>
        <dbReference type="ChEBI" id="CHEBI:57841"/>
    </ligand>
</feature>
<evidence type="ECO:0000256" key="6">
    <source>
        <dbReference type="ARBA" id="ARBA00047334"/>
    </source>
</evidence>
<feature type="binding site" evidence="9">
    <location>
        <position position="111"/>
    </location>
    <ligand>
        <name>4-amino-2-methyl-5-(diphosphooxymethyl)pyrimidine</name>
        <dbReference type="ChEBI" id="CHEBI:57841"/>
    </ligand>
</feature>
<keyword evidence="3 9" id="KW-0479">Metal-binding</keyword>
<dbReference type="Pfam" id="PF02581">
    <property type="entry name" value="TMP-TENI"/>
    <property type="match status" value="1"/>
</dbReference>
<feature type="binding site" evidence="9">
    <location>
        <position position="91"/>
    </location>
    <ligand>
        <name>Mg(2+)</name>
        <dbReference type="ChEBI" id="CHEBI:18420"/>
    </ligand>
</feature>
<dbReference type="GO" id="GO:0004789">
    <property type="term" value="F:thiamine-phosphate diphosphorylase activity"/>
    <property type="evidence" value="ECO:0007669"/>
    <property type="project" value="UniProtKB-UniRule"/>
</dbReference>
<comment type="catalytic activity">
    <reaction evidence="8 9">
        <text>2-[(2R,5Z)-2-carboxy-4-methylthiazol-5(2H)-ylidene]ethyl phosphate + 4-amino-2-methyl-5-(diphosphooxymethyl)pyrimidine + 2 H(+) = thiamine phosphate + CO2 + diphosphate</text>
        <dbReference type="Rhea" id="RHEA:47844"/>
        <dbReference type="ChEBI" id="CHEBI:15378"/>
        <dbReference type="ChEBI" id="CHEBI:16526"/>
        <dbReference type="ChEBI" id="CHEBI:33019"/>
        <dbReference type="ChEBI" id="CHEBI:37575"/>
        <dbReference type="ChEBI" id="CHEBI:57841"/>
        <dbReference type="ChEBI" id="CHEBI:62899"/>
        <dbReference type="EC" id="2.5.1.3"/>
    </reaction>
</comment>
<evidence type="ECO:0000256" key="3">
    <source>
        <dbReference type="ARBA" id="ARBA00022723"/>
    </source>
</evidence>
<dbReference type="EC" id="2.5.1.3" evidence="9"/>
<dbReference type="GO" id="GO:0005737">
    <property type="term" value="C:cytoplasm"/>
    <property type="evidence" value="ECO:0007669"/>
    <property type="project" value="TreeGrafter"/>
</dbReference>
<dbReference type="PANTHER" id="PTHR20857:SF15">
    <property type="entry name" value="THIAMINE-PHOSPHATE SYNTHASE"/>
    <property type="match status" value="1"/>
</dbReference>
<dbReference type="GO" id="GO:0000287">
    <property type="term" value="F:magnesium ion binding"/>
    <property type="evidence" value="ECO:0007669"/>
    <property type="project" value="UniProtKB-UniRule"/>
</dbReference>
<evidence type="ECO:0000256" key="9">
    <source>
        <dbReference type="HAMAP-Rule" id="MF_00097"/>
    </source>
</evidence>
<dbReference type="Proteomes" id="UP000266796">
    <property type="component" value="Chromosome"/>
</dbReference>
<dbReference type="SUPFAM" id="SSF51391">
    <property type="entry name" value="Thiamin phosphate synthase"/>
    <property type="match status" value="1"/>
</dbReference>
<keyword evidence="5 9" id="KW-0784">Thiamine biosynthesis</keyword>
<name>A0A3Q8F3Z1_9PROT</name>
<evidence type="ECO:0000256" key="7">
    <source>
        <dbReference type="ARBA" id="ARBA00047851"/>
    </source>
</evidence>
<comment type="cofactor">
    <cofactor evidence="9">
        <name>Mg(2+)</name>
        <dbReference type="ChEBI" id="CHEBI:18420"/>
    </cofactor>
    <text evidence="9">Binds 1 Mg(2+) ion per subunit.</text>
</comment>
<dbReference type="UniPathway" id="UPA00060">
    <property type="reaction ID" value="UER00141"/>
</dbReference>
<dbReference type="AlphaFoldDB" id="A0A3Q8F3Z1"/>
<dbReference type="CDD" id="cd00564">
    <property type="entry name" value="TMP_TenI"/>
    <property type="match status" value="1"/>
</dbReference>
<comment type="catalytic activity">
    <reaction evidence="7 9">
        <text>2-(2-carboxy-4-methylthiazol-5-yl)ethyl phosphate + 4-amino-2-methyl-5-(diphosphooxymethyl)pyrimidine + 2 H(+) = thiamine phosphate + CO2 + diphosphate</text>
        <dbReference type="Rhea" id="RHEA:47848"/>
        <dbReference type="ChEBI" id="CHEBI:15378"/>
        <dbReference type="ChEBI" id="CHEBI:16526"/>
        <dbReference type="ChEBI" id="CHEBI:33019"/>
        <dbReference type="ChEBI" id="CHEBI:37575"/>
        <dbReference type="ChEBI" id="CHEBI:57841"/>
        <dbReference type="ChEBI" id="CHEBI:62890"/>
        <dbReference type="EC" id="2.5.1.3"/>
    </reaction>
</comment>
<dbReference type="KEGG" id="kso:CKSOR_00602"/>
<dbReference type="Gene3D" id="3.20.20.70">
    <property type="entry name" value="Aldolase class I"/>
    <property type="match status" value="1"/>
</dbReference>
<evidence type="ECO:0000256" key="2">
    <source>
        <dbReference type="ARBA" id="ARBA00022679"/>
    </source>
</evidence>
<evidence type="ECO:0000256" key="5">
    <source>
        <dbReference type="ARBA" id="ARBA00022977"/>
    </source>
</evidence>
<feature type="binding site" evidence="9">
    <location>
        <begin position="39"/>
        <end position="43"/>
    </location>
    <ligand>
        <name>4-amino-2-methyl-5-(diphosphooxymethyl)pyrimidine</name>
        <dbReference type="ChEBI" id="CHEBI:57841"/>
    </ligand>
</feature>
<evidence type="ECO:0000256" key="8">
    <source>
        <dbReference type="ARBA" id="ARBA00047883"/>
    </source>
</evidence>
<dbReference type="InterPro" id="IPR036206">
    <property type="entry name" value="ThiamineP_synth_sf"/>
</dbReference>
<sequence>MIKNILPKGLYGITPDCDNTELLLDSIKQAALGGMKVLQYRNKIANKFLKRYQASKISILCKELNVIFIINDDLELVKYVNADGLHIGREDASIKDISNILNQNNIILGVSCYNDLNRALEIINITGISYLSFGTIFDSKIKPNAENVSFQNLLKIKKIIAKSNISPISIVAIGGITCNNVKSIIVDNDIIDNIAVINGLFNTNNIYEAALNLSSFFVK</sequence>
<feature type="binding site" evidence="9">
    <location>
        <position position="175"/>
    </location>
    <ligand>
        <name>2-[(2R,5Z)-2-carboxy-4-methylthiazol-5(2H)-ylidene]ethyl phosphate</name>
        <dbReference type="ChEBI" id="CHEBI:62899"/>
    </ligand>
</feature>
<comment type="similarity">
    <text evidence="9">Belongs to the thiamine-phosphate synthase family.</text>
</comment>
<feature type="domain" description="Thiamine phosphate synthase/TenI" evidence="10">
    <location>
        <begin position="10"/>
        <end position="199"/>
    </location>
</feature>
<evidence type="ECO:0000259" key="10">
    <source>
        <dbReference type="Pfam" id="PF02581"/>
    </source>
</evidence>
<feature type="binding site" evidence="9">
    <location>
        <position position="142"/>
    </location>
    <ligand>
        <name>4-amino-2-methyl-5-(diphosphooxymethyl)pyrimidine</name>
        <dbReference type="ChEBI" id="CHEBI:57841"/>
    </ligand>
</feature>
<evidence type="ECO:0000313" key="12">
    <source>
        <dbReference type="Proteomes" id="UP000266796"/>
    </source>
</evidence>
<feature type="binding site" evidence="9">
    <location>
        <position position="72"/>
    </location>
    <ligand>
        <name>Mg(2+)</name>
        <dbReference type="ChEBI" id="CHEBI:18420"/>
    </ligand>
</feature>
<keyword evidence="2 9" id="KW-0808">Transferase</keyword>
<comment type="caution">
    <text evidence="9">Lacks conserved residue(s) required for the propagation of feature annotation.</text>
</comment>
<accession>A0A3Q8F3Z1</accession>
<evidence type="ECO:0000256" key="4">
    <source>
        <dbReference type="ARBA" id="ARBA00022842"/>
    </source>
</evidence>
<proteinExistence type="inferred from homology"/>
<comment type="pathway">
    <text evidence="1 9">Cofactor biosynthesis; thiamine diphosphate biosynthesis; thiamine phosphate from 4-amino-2-methyl-5-diphosphomethylpyrimidine and 4-methyl-5-(2-phosphoethyl)-thiazole: step 1/1.</text>
</comment>
<dbReference type="GO" id="GO:0009229">
    <property type="term" value="P:thiamine diphosphate biosynthetic process"/>
    <property type="evidence" value="ECO:0007669"/>
    <property type="project" value="UniProtKB-UniRule"/>
</dbReference>